<dbReference type="Proteomes" id="UP001181622">
    <property type="component" value="Unassembled WGS sequence"/>
</dbReference>
<protein>
    <submittedName>
        <fullName evidence="2">Beta-glucosidase</fullName>
    </submittedName>
</protein>
<keyword evidence="3" id="KW-1185">Reference proteome</keyword>
<evidence type="ECO:0000313" key="2">
    <source>
        <dbReference type="EMBL" id="MDR4307198.1"/>
    </source>
</evidence>
<dbReference type="Gene3D" id="3.20.20.80">
    <property type="entry name" value="Glycosidases"/>
    <property type="match status" value="1"/>
</dbReference>
<dbReference type="EMBL" id="JADBEO010000021">
    <property type="protein sequence ID" value="MDR4307198.1"/>
    <property type="molecule type" value="Genomic_DNA"/>
</dbReference>
<accession>A0ABU1DGN6</accession>
<organism evidence="2 3">
    <name type="scientific">Chelatococcus sambhunathii</name>
    <dbReference type="NCBI Taxonomy" id="363953"/>
    <lineage>
        <taxon>Bacteria</taxon>
        <taxon>Pseudomonadati</taxon>
        <taxon>Pseudomonadota</taxon>
        <taxon>Alphaproteobacteria</taxon>
        <taxon>Hyphomicrobiales</taxon>
        <taxon>Chelatococcaceae</taxon>
        <taxon>Chelatococcus</taxon>
    </lineage>
</organism>
<dbReference type="SUPFAM" id="SSF51445">
    <property type="entry name" value="(Trans)glycosidases"/>
    <property type="match status" value="1"/>
</dbReference>
<proteinExistence type="predicted"/>
<gene>
    <name evidence="2" type="ORF">IHQ68_11270</name>
</gene>
<feature type="region of interest" description="Disordered" evidence="1">
    <location>
        <begin position="358"/>
        <end position="377"/>
    </location>
</feature>
<evidence type="ECO:0000313" key="3">
    <source>
        <dbReference type="Proteomes" id="UP001181622"/>
    </source>
</evidence>
<dbReference type="InterPro" id="IPR017853">
    <property type="entry name" value="GH"/>
</dbReference>
<sequence length="377" mass="41669">MAGFECASQRRADGRRLDLLESTGHARHAASDYAMALRHGLKSARDGMRWHLIETAPGRYDWSSVAPMAEAAARAGMQVIWDLCHYGYPDHVDIWSAAFPERFASFAKAAAGYLTSFSDDPPYFCPVNEMSFWAWAGGDQARFNPRATRRGPELKLQLARAAIAATSAIREVAPDARFIVAEPSIHVAPSGAGPKSRVEAEAYRLAQFEVHDMLIGRRNPELGGSVETLDIVGLNFYPDNQWRLGRATIPFGHHDYRPFREMLLETYERYRRPVIVSETGAEGSARASWLHYVAGEIAAAIDAGAPVEGLCLYPVLDYPGWANDRLCEVGLFGQPEADGGRKVYQPLAEELARQTARFTARSGDETGRVVPLRRDAS</sequence>
<name>A0ABU1DGN6_9HYPH</name>
<evidence type="ECO:0000256" key="1">
    <source>
        <dbReference type="SAM" id="MobiDB-lite"/>
    </source>
</evidence>
<feature type="compositionally biased region" description="Basic and acidic residues" evidence="1">
    <location>
        <begin position="362"/>
        <end position="377"/>
    </location>
</feature>
<reference evidence="2" key="1">
    <citation type="submission" date="2020-10" db="EMBL/GenBank/DDBJ databases">
        <authorList>
            <person name="Abbas A."/>
            <person name="Razzaq R."/>
            <person name="Waqas M."/>
            <person name="Abbas N."/>
            <person name="Nielsen T.K."/>
            <person name="Hansen L.H."/>
            <person name="Hussain S."/>
            <person name="Shahid M."/>
        </authorList>
    </citation>
    <scope>NUCLEOTIDE SEQUENCE</scope>
    <source>
        <strain evidence="2">S14</strain>
    </source>
</reference>
<comment type="caution">
    <text evidence="2">The sequence shown here is derived from an EMBL/GenBank/DDBJ whole genome shotgun (WGS) entry which is preliminary data.</text>
</comment>